<proteinExistence type="predicted"/>
<name>A0A6A4RCH6_9RHOB</name>
<dbReference type="AlphaFoldDB" id="A0A6A4RCH6"/>
<reference evidence="1 2" key="1">
    <citation type="submission" date="2019-12" db="EMBL/GenBank/DDBJ databases">
        <authorList>
            <person name="Zhang Y.-J."/>
        </authorList>
    </citation>
    <scope>NUCLEOTIDE SEQUENCE [LARGE SCALE GENOMIC DNA]</scope>
    <source>
        <strain evidence="1 2">H18S-6</strain>
    </source>
</reference>
<comment type="caution">
    <text evidence="1">The sequence shown here is derived from an EMBL/GenBank/DDBJ whole genome shotgun (WGS) entry which is preliminary data.</text>
</comment>
<sequence>MPTQRNSQRRHFAASGSNEYFWQKEVPDRDKHHCFFLLLNTQIPWVILGRTFKTLGVLLCCSGMATLASQENRAHQEGARGSKS</sequence>
<protein>
    <submittedName>
        <fullName evidence="1">Uncharacterized protein</fullName>
    </submittedName>
</protein>
<evidence type="ECO:0000313" key="1">
    <source>
        <dbReference type="EMBL" id="KAE9628287.1"/>
    </source>
</evidence>
<dbReference type="EMBL" id="WSFO01000010">
    <property type="protein sequence ID" value="KAE9628287.1"/>
    <property type="molecule type" value="Genomic_DNA"/>
</dbReference>
<gene>
    <name evidence="1" type="ORF">GP644_16785</name>
</gene>
<accession>A0A6A4RCH6</accession>
<organism evidence="1 2">
    <name type="scientific">Parasedimentitalea maritima</name>
    <dbReference type="NCBI Taxonomy" id="2578117"/>
    <lineage>
        <taxon>Bacteria</taxon>
        <taxon>Pseudomonadati</taxon>
        <taxon>Pseudomonadota</taxon>
        <taxon>Alphaproteobacteria</taxon>
        <taxon>Rhodobacterales</taxon>
        <taxon>Paracoccaceae</taxon>
        <taxon>Parasedimentitalea</taxon>
    </lineage>
</organism>
<evidence type="ECO:0000313" key="2">
    <source>
        <dbReference type="Proteomes" id="UP000441586"/>
    </source>
</evidence>
<dbReference type="Proteomes" id="UP000441586">
    <property type="component" value="Unassembled WGS sequence"/>
</dbReference>